<feature type="compositionally biased region" description="Polar residues" evidence="1">
    <location>
        <begin position="583"/>
        <end position="601"/>
    </location>
</feature>
<evidence type="ECO:0000313" key="2">
    <source>
        <dbReference type="EMBL" id="GFQ07160.1"/>
    </source>
</evidence>
<feature type="region of interest" description="Disordered" evidence="1">
    <location>
        <begin position="354"/>
        <end position="379"/>
    </location>
</feature>
<dbReference type="PANTHER" id="PTHR10688:SF5">
    <property type="entry name" value="PWWP DOMAIN-CONTAINING PROTEIN 1-RELATED"/>
    <property type="match status" value="1"/>
</dbReference>
<keyword evidence="3" id="KW-1185">Reference proteome</keyword>
<feature type="compositionally biased region" description="Low complexity" evidence="1">
    <location>
        <begin position="602"/>
        <end position="611"/>
    </location>
</feature>
<gene>
    <name evidence="2" type="ORF">PHJA_002860100</name>
</gene>
<feature type="region of interest" description="Disordered" evidence="1">
    <location>
        <begin position="269"/>
        <end position="319"/>
    </location>
</feature>
<name>A0A830D7D2_9LAMI</name>
<feature type="compositionally biased region" description="Basic and acidic residues" evidence="1">
    <location>
        <begin position="294"/>
        <end position="319"/>
    </location>
</feature>
<feature type="compositionally biased region" description="Polar residues" evidence="1">
    <location>
        <begin position="505"/>
        <end position="525"/>
    </location>
</feature>
<dbReference type="EMBL" id="BMAC01001411">
    <property type="protein sequence ID" value="GFQ07160.1"/>
    <property type="molecule type" value="Genomic_DNA"/>
</dbReference>
<dbReference type="InterPro" id="IPR052657">
    <property type="entry name" value="PDP_family_Arabidopsis"/>
</dbReference>
<reference evidence="2" key="1">
    <citation type="submission" date="2020-07" db="EMBL/GenBank/DDBJ databases">
        <title>Ethylene signaling mediates host invasion by parasitic plants.</title>
        <authorList>
            <person name="Yoshida S."/>
        </authorList>
    </citation>
    <scope>NUCLEOTIDE SEQUENCE</scope>
    <source>
        <strain evidence="2">Okayama</strain>
    </source>
</reference>
<evidence type="ECO:0000313" key="3">
    <source>
        <dbReference type="Proteomes" id="UP000653305"/>
    </source>
</evidence>
<dbReference type="OrthoDB" id="62853at2759"/>
<dbReference type="PANTHER" id="PTHR10688">
    <property type="entry name" value="PWWP DOMAIN-CONTAINING PROTEIN"/>
    <property type="match status" value="1"/>
</dbReference>
<feature type="region of interest" description="Disordered" evidence="1">
    <location>
        <begin position="488"/>
        <end position="546"/>
    </location>
</feature>
<organism evidence="2 3">
    <name type="scientific">Phtheirospermum japonicum</name>
    <dbReference type="NCBI Taxonomy" id="374723"/>
    <lineage>
        <taxon>Eukaryota</taxon>
        <taxon>Viridiplantae</taxon>
        <taxon>Streptophyta</taxon>
        <taxon>Embryophyta</taxon>
        <taxon>Tracheophyta</taxon>
        <taxon>Spermatophyta</taxon>
        <taxon>Magnoliopsida</taxon>
        <taxon>eudicotyledons</taxon>
        <taxon>Gunneridae</taxon>
        <taxon>Pentapetalae</taxon>
        <taxon>asterids</taxon>
        <taxon>lamiids</taxon>
        <taxon>Lamiales</taxon>
        <taxon>Orobanchaceae</taxon>
        <taxon>Orobanchaceae incertae sedis</taxon>
        <taxon>Phtheirospermum</taxon>
    </lineage>
</organism>
<protein>
    <submittedName>
        <fullName evidence="2">Uncharacterized protein</fullName>
    </submittedName>
</protein>
<comment type="caution">
    <text evidence="2">The sequence shown here is derived from an EMBL/GenBank/DDBJ whole genome shotgun (WGS) entry which is preliminary data.</text>
</comment>
<evidence type="ECO:0000256" key="1">
    <source>
        <dbReference type="SAM" id="MobiDB-lite"/>
    </source>
</evidence>
<dbReference type="Proteomes" id="UP000653305">
    <property type="component" value="Unassembled WGS sequence"/>
</dbReference>
<accession>A0A830D7D2</accession>
<dbReference type="AlphaFoldDB" id="A0A830D7D2"/>
<feature type="compositionally biased region" description="Basic and acidic residues" evidence="1">
    <location>
        <begin position="491"/>
        <end position="504"/>
    </location>
</feature>
<feature type="region of interest" description="Disordered" evidence="1">
    <location>
        <begin position="583"/>
        <end position="611"/>
    </location>
</feature>
<sequence>MEVKYVSSPLSGRQVFAETLGKGKNSVKPTKSKDQVEKDKYLFIRRNAPIHMKTKKTSSVQAGLSAHPLLVDGSGLSGIPLDSSIKSHMHQTSVSGINDGQHQSSSDGASVMTGIKTSEGSRKLVEGGQKNAKVRKRNAGELSAENATLDIKKKKKRKKEIRNEASVQLLLANSDSRAAVATVLAAAANNELDHRKKDDVEAQQAVDHRKVELSILVRDLHALALDPFHGVERNCPASTQLVFLKYRSLVYQKSLVSLPPTGNETIEAHSSTLPALRGPTDKSTMKLMKPSARPIDDPTKGGKKRSPSDRPETIKKKKLLGDPNKRMKIVGSEDNIMTKNKKNIIMDDLKSMAAGKKIHQRSTESQSGGDVKERSTPLSVPKAVKLESSKRMMEQQPARASNPTMLVMKFPAGATLPSGNELKAKFARFGALDLDATRVFWKTYTCRLVYRRKVDAEEALDFAVGSSNLFGSARVKCYVREMGVEGSVESEPVKVQKERSRESAFENNRSSAKTAGVQQSPQQLKSCLKRPSNDESGNGNGRGTRVKFILGGGEGSGTKTCEQLSSFPVAVGASSHNNEHSIDASTSIKNLPKSSVTSLPATTSNTTTTTNQFQKFPINMPTAELLPRSFNVHPPTQQMPSAPTAKDISQQLLNLLTRCSDVVNNVTGALGYMPYHAL</sequence>
<proteinExistence type="predicted"/>